<dbReference type="PANTHER" id="PTHR38146:SF8">
    <property type="entry name" value="TIFY DOMAIN-CONTAINING PROTEIN"/>
    <property type="match status" value="1"/>
</dbReference>
<evidence type="ECO:0000313" key="2">
    <source>
        <dbReference type="Proteomes" id="UP000198988"/>
    </source>
</evidence>
<name>A0A1H6MSA4_9GAMM</name>
<reference evidence="2" key="1">
    <citation type="submission" date="2016-06" db="EMBL/GenBank/DDBJ databases">
        <authorList>
            <person name="Petersen J."/>
            <person name="Sayavedra L."/>
        </authorList>
    </citation>
    <scope>NUCLEOTIDE SEQUENCE [LARGE SCALE GENOMIC DNA]</scope>
    <source>
        <strain evidence="2">BazSymA</strain>
    </source>
</reference>
<dbReference type="PANTHER" id="PTHR38146">
    <property type="entry name" value="30S RIBOSOMAL PROTEIN S12, CHLOROPLASTIC"/>
    <property type="match status" value="1"/>
</dbReference>
<organism evidence="1 2">
    <name type="scientific">Bathymodiolus azoricus thioautotrophic gill symbiont</name>
    <dbReference type="NCBI Taxonomy" id="235205"/>
    <lineage>
        <taxon>Bacteria</taxon>
        <taxon>Pseudomonadati</taxon>
        <taxon>Pseudomonadota</taxon>
        <taxon>Gammaproteobacteria</taxon>
        <taxon>sulfur-oxidizing symbionts</taxon>
    </lineage>
</organism>
<gene>
    <name evidence="1" type="ORF">BAZSYMA_ACONTIG00041_8</name>
</gene>
<proteinExistence type="predicted"/>
<protein>
    <submittedName>
        <fullName evidence="1">Uncharacterized protein</fullName>
    </submittedName>
</protein>
<dbReference type="AlphaFoldDB" id="A0A1H6MSA4"/>
<dbReference type="EMBL" id="CDSC02000433">
    <property type="protein sequence ID" value="SEI00833.1"/>
    <property type="molecule type" value="Genomic_DNA"/>
</dbReference>
<evidence type="ECO:0000313" key="1">
    <source>
        <dbReference type="EMBL" id="SEI00833.1"/>
    </source>
</evidence>
<sequence>MLYNPQAFFTHAVLLDQGCPHCPIFPTAASRRSLDRVSVPVWLIILSDQLKIVALVSFYLTNKLILRRLI</sequence>
<accession>A0A1H6MSA4</accession>
<dbReference type="Proteomes" id="UP000198988">
    <property type="component" value="Unassembled WGS sequence"/>
</dbReference>